<accession>D3FZT3</accession>
<dbReference type="RefSeq" id="WP_012960598.1">
    <property type="nucleotide sequence ID" value="NC_013791.2"/>
</dbReference>
<feature type="transmembrane region" description="Helical" evidence="1">
    <location>
        <begin position="12"/>
        <end position="31"/>
    </location>
</feature>
<protein>
    <submittedName>
        <fullName evidence="2">Uncharacterized protein</fullName>
    </submittedName>
</protein>
<evidence type="ECO:0000256" key="1">
    <source>
        <dbReference type="SAM" id="Phobius"/>
    </source>
</evidence>
<name>D3FZT3_ALKPO</name>
<sequence>MLRWTKNKKLMVSLITVAVLVGSFIFFIRYVPIGFVNAYTIAEYREVVKIKQESTSGIGSPAVFYVQSVGNPKLQFTIEAERSFFLGILEEVRGDTYEDGLTTYHEQMKLDTVTGDIEELGFHGIDEEDIILDFLTTHRNEDGVSLKTLSLMSEDKLNFRQFKEEELPRIHQLLALIHNSGAAVSRIYIDDEQTLSHLRFDGYVSTTPLSQEELYDYLRKTNWEISNYESQVKWESEFEKIENERFTFGFDSTDLIYQCTDFTDEGICNEIYLTVRYEHNGLTSENEHLVADVSVILNLVENTMTELESYELFFVEELDNNWYKEVRFTNEEREQFESVEQLVEEMF</sequence>
<dbReference type="KEGG" id="bpf:BpOF4_06325"/>
<gene>
    <name evidence="2" type="ordered locus">BpOF4_06325</name>
</gene>
<evidence type="ECO:0000313" key="3">
    <source>
        <dbReference type="Proteomes" id="UP000001544"/>
    </source>
</evidence>
<keyword evidence="3" id="KW-1185">Reference proteome</keyword>
<organism evidence="2 3">
    <name type="scientific">Alkalihalophilus pseudofirmus (strain ATCC BAA-2126 / JCM 17055 / OF4)</name>
    <name type="common">Bacillus pseudofirmus</name>
    <dbReference type="NCBI Taxonomy" id="398511"/>
    <lineage>
        <taxon>Bacteria</taxon>
        <taxon>Bacillati</taxon>
        <taxon>Bacillota</taxon>
        <taxon>Bacilli</taxon>
        <taxon>Bacillales</taxon>
        <taxon>Bacillaceae</taxon>
        <taxon>Alkalihalophilus</taxon>
    </lineage>
</organism>
<keyword evidence="1" id="KW-0472">Membrane</keyword>
<proteinExistence type="predicted"/>
<dbReference type="Proteomes" id="UP000001544">
    <property type="component" value="Chromosome"/>
</dbReference>
<dbReference type="eggNOG" id="ENOG5030EDQ">
    <property type="taxonomic scope" value="Bacteria"/>
</dbReference>
<evidence type="ECO:0000313" key="2">
    <source>
        <dbReference type="EMBL" id="ADC49325.1"/>
    </source>
</evidence>
<dbReference type="HOGENOM" id="CLU_798455_0_0_9"/>
<keyword evidence="1" id="KW-1133">Transmembrane helix</keyword>
<dbReference type="EMBL" id="CP001878">
    <property type="protein sequence ID" value="ADC49325.1"/>
    <property type="molecule type" value="Genomic_DNA"/>
</dbReference>
<dbReference type="AlphaFoldDB" id="D3FZT3"/>
<reference evidence="2 3" key="1">
    <citation type="journal article" date="2011" name="Environ. Microbiol.">
        <title>Genome of alkaliphilic Bacillus pseudofirmus OF4 reveals adaptations that support the ability to grow in an external pH range from 7.5 to 11.4.</title>
        <authorList>
            <person name="Janto B."/>
            <person name="Ahmed A."/>
            <person name="Ito M."/>
            <person name="Liu J."/>
            <person name="Hicks D.B."/>
            <person name="Pagni S."/>
            <person name="Fackelmayer O.J."/>
            <person name="Smith T.A."/>
            <person name="Earl J."/>
            <person name="Elbourne L.D."/>
            <person name="Hassan K."/>
            <person name="Paulsen I.T."/>
            <person name="Kolsto A.B."/>
            <person name="Tourasse N.J."/>
            <person name="Ehrlich G.D."/>
            <person name="Boissy R."/>
            <person name="Ivey D.M."/>
            <person name="Li G."/>
            <person name="Xue Y."/>
            <person name="Ma Y."/>
            <person name="Hu F.Z."/>
            <person name="Krulwich T.A."/>
        </authorList>
    </citation>
    <scope>NUCLEOTIDE SEQUENCE [LARGE SCALE GENOMIC DNA]</scope>
    <source>
        <strain evidence="3">ATCC BAA-2126 / JCM 17055 / OF4</strain>
    </source>
</reference>
<keyword evidence="1" id="KW-0812">Transmembrane</keyword>